<evidence type="ECO:0000313" key="2">
    <source>
        <dbReference type="EMBL" id="MBD7975948.1"/>
    </source>
</evidence>
<proteinExistence type="predicted"/>
<dbReference type="EMBL" id="JACSQG010000001">
    <property type="protein sequence ID" value="MBD7975948.1"/>
    <property type="molecule type" value="Genomic_DNA"/>
</dbReference>
<name>A0ABR8TJJ5_9PSED</name>
<comment type="caution">
    <text evidence="2">The sequence shown here is derived from an EMBL/GenBank/DDBJ whole genome shotgun (WGS) entry which is preliminary data.</text>
</comment>
<sequence>MLRVLLMPLLLLLALPGPARADSTSAQRIVSLDLCLDWMVAHYLPPERVAALSQMQKRYPIDWIGPQWPSHDGSLEQIYALQPDLVVVGQYAGTLLRQRLQALGKRVEIFPLPQNLQDVANYEVHFLRAVGLPVSLASRPPLASFTPTREQRLLLLGANGIGTGRGTLENEILERAGWTNYLRGNGYQRLDLEQVVADPPDAILWAAPEHRALANQFAEHAALKHAVPAERWLTTDYWRWQCPGPWTWDLIGQLHQWLD</sequence>
<evidence type="ECO:0000256" key="1">
    <source>
        <dbReference type="SAM" id="SignalP"/>
    </source>
</evidence>
<gene>
    <name evidence="2" type="ORF">H9642_01955</name>
</gene>
<protein>
    <submittedName>
        <fullName evidence="2">ABC transporter substrate-binding protein</fullName>
    </submittedName>
</protein>
<keyword evidence="1" id="KW-0732">Signal</keyword>
<dbReference type="Proteomes" id="UP000611945">
    <property type="component" value="Unassembled WGS sequence"/>
</dbReference>
<dbReference type="SUPFAM" id="SSF53807">
    <property type="entry name" value="Helical backbone' metal receptor"/>
    <property type="match status" value="1"/>
</dbReference>
<reference evidence="2 3" key="1">
    <citation type="submission" date="2020-08" db="EMBL/GenBank/DDBJ databases">
        <title>A Genomic Blueprint of the Chicken Gut Microbiome.</title>
        <authorList>
            <person name="Gilroy R."/>
            <person name="Ravi A."/>
            <person name="Getino M."/>
            <person name="Pursley I."/>
            <person name="Horton D.L."/>
            <person name="Alikhan N.-F."/>
            <person name="Baker D."/>
            <person name="Gharbi K."/>
            <person name="Hall N."/>
            <person name="Watson M."/>
            <person name="Adriaenssens E.M."/>
            <person name="Foster-Nyarko E."/>
            <person name="Jarju S."/>
            <person name="Secka A."/>
            <person name="Antonio M."/>
            <person name="Oren A."/>
            <person name="Chaudhuri R."/>
            <person name="La Ragione R.M."/>
            <person name="Hildebrand F."/>
            <person name="Pallen M.J."/>
        </authorList>
    </citation>
    <scope>NUCLEOTIDE SEQUENCE [LARGE SCALE GENOMIC DNA]</scope>
    <source>
        <strain evidence="2 3">Sa2CUA2</strain>
    </source>
</reference>
<accession>A0ABR8TJJ5</accession>
<feature type="signal peptide" evidence="1">
    <location>
        <begin position="1"/>
        <end position="21"/>
    </location>
</feature>
<feature type="chain" id="PRO_5047524501" evidence="1">
    <location>
        <begin position="22"/>
        <end position="259"/>
    </location>
</feature>
<organism evidence="2 3">
    <name type="scientific">Serpens gallinarum</name>
    <dbReference type="NCBI Taxonomy" id="2763075"/>
    <lineage>
        <taxon>Bacteria</taxon>
        <taxon>Pseudomonadati</taxon>
        <taxon>Pseudomonadota</taxon>
        <taxon>Gammaproteobacteria</taxon>
        <taxon>Pseudomonadales</taxon>
        <taxon>Pseudomonadaceae</taxon>
        <taxon>Pseudomonas</taxon>
    </lineage>
</organism>
<evidence type="ECO:0000313" key="3">
    <source>
        <dbReference type="Proteomes" id="UP000611945"/>
    </source>
</evidence>
<dbReference type="RefSeq" id="WP_251834730.1">
    <property type="nucleotide sequence ID" value="NZ_JACSQG010000001.1"/>
</dbReference>
<dbReference type="Gene3D" id="3.40.50.1980">
    <property type="entry name" value="Nitrogenase molybdenum iron protein domain"/>
    <property type="match status" value="2"/>
</dbReference>
<keyword evidence="3" id="KW-1185">Reference proteome</keyword>